<feature type="region of interest" description="Disordered" evidence="1">
    <location>
        <begin position="36"/>
        <end position="60"/>
    </location>
</feature>
<keyword evidence="3" id="KW-1185">Reference proteome</keyword>
<gene>
    <name evidence="2" type="ORF">SAMN06893097_10472</name>
</gene>
<sequence length="60" mass="6161">MDTNVVTVLCGQLGYDPATDPATVLVIRIGPGHAGVTYSDPTGTPHGSTHRLEVDGEEAA</sequence>
<name>A0A285EB54_9ACTN</name>
<proteinExistence type="predicted"/>
<evidence type="ECO:0000256" key="1">
    <source>
        <dbReference type="SAM" id="MobiDB-lite"/>
    </source>
</evidence>
<evidence type="ECO:0000313" key="2">
    <source>
        <dbReference type="EMBL" id="SNX96358.1"/>
    </source>
</evidence>
<protein>
    <submittedName>
        <fullName evidence="2">Uncharacterized protein</fullName>
    </submittedName>
</protein>
<accession>A0A285EB54</accession>
<dbReference type="AlphaFoldDB" id="A0A285EB54"/>
<organism evidence="2 3">
    <name type="scientific">Geodermatophilus sabuli</name>
    <dbReference type="NCBI Taxonomy" id="1564158"/>
    <lineage>
        <taxon>Bacteria</taxon>
        <taxon>Bacillati</taxon>
        <taxon>Actinomycetota</taxon>
        <taxon>Actinomycetes</taxon>
        <taxon>Geodermatophilales</taxon>
        <taxon>Geodermatophilaceae</taxon>
        <taxon>Geodermatophilus</taxon>
    </lineage>
</organism>
<reference evidence="2 3" key="1">
    <citation type="submission" date="2017-09" db="EMBL/GenBank/DDBJ databases">
        <authorList>
            <person name="Ehlers B."/>
            <person name="Leendertz F.H."/>
        </authorList>
    </citation>
    <scope>NUCLEOTIDE SEQUENCE [LARGE SCALE GENOMIC DNA]</scope>
    <source>
        <strain evidence="2 3">DSM 46844</strain>
    </source>
</reference>
<dbReference type="RefSeq" id="WP_097206390.1">
    <property type="nucleotide sequence ID" value="NZ_JACHXB010000002.1"/>
</dbReference>
<dbReference type="EMBL" id="OBDO01000004">
    <property type="protein sequence ID" value="SNX96358.1"/>
    <property type="molecule type" value="Genomic_DNA"/>
</dbReference>
<evidence type="ECO:0000313" key="3">
    <source>
        <dbReference type="Proteomes" id="UP000219514"/>
    </source>
</evidence>
<dbReference type="Proteomes" id="UP000219514">
    <property type="component" value="Unassembled WGS sequence"/>
</dbReference>